<organism evidence="1 2">
    <name type="scientific">Hydnum rufescens UP504</name>
    <dbReference type="NCBI Taxonomy" id="1448309"/>
    <lineage>
        <taxon>Eukaryota</taxon>
        <taxon>Fungi</taxon>
        <taxon>Dikarya</taxon>
        <taxon>Basidiomycota</taxon>
        <taxon>Agaricomycotina</taxon>
        <taxon>Agaricomycetes</taxon>
        <taxon>Cantharellales</taxon>
        <taxon>Hydnaceae</taxon>
        <taxon>Hydnum</taxon>
    </lineage>
</organism>
<name>A0A9P6DQT1_9AGAM</name>
<reference evidence="1" key="1">
    <citation type="journal article" date="2020" name="Nat. Commun.">
        <title>Large-scale genome sequencing of mycorrhizal fungi provides insights into the early evolution of symbiotic traits.</title>
        <authorList>
            <person name="Miyauchi S."/>
            <person name="Kiss E."/>
            <person name="Kuo A."/>
            <person name="Drula E."/>
            <person name="Kohler A."/>
            <person name="Sanchez-Garcia M."/>
            <person name="Morin E."/>
            <person name="Andreopoulos B."/>
            <person name="Barry K.W."/>
            <person name="Bonito G."/>
            <person name="Buee M."/>
            <person name="Carver A."/>
            <person name="Chen C."/>
            <person name="Cichocki N."/>
            <person name="Clum A."/>
            <person name="Culley D."/>
            <person name="Crous P.W."/>
            <person name="Fauchery L."/>
            <person name="Girlanda M."/>
            <person name="Hayes R.D."/>
            <person name="Keri Z."/>
            <person name="LaButti K."/>
            <person name="Lipzen A."/>
            <person name="Lombard V."/>
            <person name="Magnuson J."/>
            <person name="Maillard F."/>
            <person name="Murat C."/>
            <person name="Nolan M."/>
            <person name="Ohm R.A."/>
            <person name="Pangilinan J."/>
            <person name="Pereira M.F."/>
            <person name="Perotto S."/>
            <person name="Peter M."/>
            <person name="Pfister S."/>
            <person name="Riley R."/>
            <person name="Sitrit Y."/>
            <person name="Stielow J.B."/>
            <person name="Szollosi G."/>
            <person name="Zifcakova L."/>
            <person name="Stursova M."/>
            <person name="Spatafora J.W."/>
            <person name="Tedersoo L."/>
            <person name="Vaario L.M."/>
            <person name="Yamada A."/>
            <person name="Yan M."/>
            <person name="Wang P."/>
            <person name="Xu J."/>
            <person name="Bruns T."/>
            <person name="Baldrian P."/>
            <person name="Vilgalys R."/>
            <person name="Dunand C."/>
            <person name="Henrissat B."/>
            <person name="Grigoriev I.V."/>
            <person name="Hibbett D."/>
            <person name="Nagy L.G."/>
            <person name="Martin F.M."/>
        </authorList>
    </citation>
    <scope>NUCLEOTIDE SEQUENCE</scope>
    <source>
        <strain evidence="1">UP504</strain>
    </source>
</reference>
<keyword evidence="2" id="KW-1185">Reference proteome</keyword>
<proteinExistence type="predicted"/>
<dbReference type="EMBL" id="MU129018">
    <property type="protein sequence ID" value="KAF9510352.1"/>
    <property type="molecule type" value="Genomic_DNA"/>
</dbReference>
<sequence length="196" mass="22435">MVQVMGRLLGVTLCFGGDLRLEIWDWMTGQKMTVIEMRDVDAVTRSYCTFVELLGATSIVVAHQGVLEVYEIPVEAPGAPPVRTGSFCVQRPNFDRYRSTVRITRNSRLLHGIGHGNVSYNSSFSSPSFSFAKDNRYFTILSMLMDFLTPRRGRKPNSMFFYLLFVARQRMETLYRYPGKRCQKMSISRMTLEVTG</sequence>
<comment type="caution">
    <text evidence="1">The sequence shown here is derived from an EMBL/GenBank/DDBJ whole genome shotgun (WGS) entry which is preliminary data.</text>
</comment>
<gene>
    <name evidence="1" type="ORF">BS47DRAFT_90350</name>
</gene>
<protein>
    <submittedName>
        <fullName evidence="1">Uncharacterized protein</fullName>
    </submittedName>
</protein>
<dbReference type="Proteomes" id="UP000886523">
    <property type="component" value="Unassembled WGS sequence"/>
</dbReference>
<accession>A0A9P6DQT1</accession>
<evidence type="ECO:0000313" key="1">
    <source>
        <dbReference type="EMBL" id="KAF9510352.1"/>
    </source>
</evidence>
<dbReference type="AlphaFoldDB" id="A0A9P6DQT1"/>
<evidence type="ECO:0000313" key="2">
    <source>
        <dbReference type="Proteomes" id="UP000886523"/>
    </source>
</evidence>